<reference evidence="2 3" key="1">
    <citation type="submission" date="2024-03" db="EMBL/GenBank/DDBJ databases">
        <title>Complete genome sequence of the green alga Chloropicon roscoffensis RCC1871.</title>
        <authorList>
            <person name="Lemieux C."/>
            <person name="Pombert J.-F."/>
            <person name="Otis C."/>
            <person name="Turmel M."/>
        </authorList>
    </citation>
    <scope>NUCLEOTIDE SEQUENCE [LARGE SCALE GENOMIC DNA]</scope>
    <source>
        <strain evidence="2 3">RCC1871</strain>
    </source>
</reference>
<dbReference type="InterPro" id="IPR007527">
    <property type="entry name" value="Znf_SWIM"/>
</dbReference>
<evidence type="ECO:0000313" key="3">
    <source>
        <dbReference type="Proteomes" id="UP001472866"/>
    </source>
</evidence>
<proteinExistence type="predicted"/>
<keyword evidence="3" id="KW-1185">Reference proteome</keyword>
<organism evidence="2 3">
    <name type="scientific">Chloropicon roscoffensis</name>
    <dbReference type="NCBI Taxonomy" id="1461544"/>
    <lineage>
        <taxon>Eukaryota</taxon>
        <taxon>Viridiplantae</taxon>
        <taxon>Chlorophyta</taxon>
        <taxon>Chloropicophyceae</taxon>
        <taxon>Chloropicales</taxon>
        <taxon>Chloropicaceae</taxon>
        <taxon>Chloropicon</taxon>
    </lineage>
</organism>
<dbReference type="GO" id="GO:0000724">
    <property type="term" value="P:double-strand break repair via homologous recombination"/>
    <property type="evidence" value="ECO:0007669"/>
    <property type="project" value="TreeGrafter"/>
</dbReference>
<gene>
    <name evidence="2" type="ORF">HKI87_05g37260</name>
</gene>
<dbReference type="AlphaFoldDB" id="A0AAX4P830"/>
<sequence length="159" mass="18057">MMAEDLQLRKVFDDVMAQVEEAKDLRYESVESLSFLFDKVLDKAVDIVQNSCVKRVVGERSGREIFQVKAGRSTGARRQSKGWLQQCHAADGQHAEVPDEYLVLPFHYCSCHAFQFEVINRGEAFLCKHILAARLARALGMTMTYVVKDELLAQVLLAY</sequence>
<dbReference type="PANTHER" id="PTHR28498">
    <property type="entry name" value="ZINC FINGER SWIM DOMAIN-CONTAINING PROTEIN 7"/>
    <property type="match status" value="1"/>
</dbReference>
<accession>A0AAX4P830</accession>
<dbReference type="PANTHER" id="PTHR28498:SF1">
    <property type="entry name" value="ZINC FINGER SWIM DOMAIN-CONTAINING PROTEIN 7"/>
    <property type="match status" value="1"/>
</dbReference>
<dbReference type="Proteomes" id="UP001472866">
    <property type="component" value="Chromosome 05"/>
</dbReference>
<evidence type="ECO:0000259" key="1">
    <source>
        <dbReference type="Pfam" id="PF04434"/>
    </source>
</evidence>
<dbReference type="GO" id="GO:0008270">
    <property type="term" value="F:zinc ion binding"/>
    <property type="evidence" value="ECO:0007669"/>
    <property type="project" value="InterPro"/>
</dbReference>
<name>A0AAX4P830_9CHLO</name>
<feature type="domain" description="SWIM-type" evidence="1">
    <location>
        <begin position="106"/>
        <end position="133"/>
    </location>
</feature>
<dbReference type="EMBL" id="CP151505">
    <property type="protein sequence ID" value="WZN62190.1"/>
    <property type="molecule type" value="Genomic_DNA"/>
</dbReference>
<evidence type="ECO:0000313" key="2">
    <source>
        <dbReference type="EMBL" id="WZN62190.1"/>
    </source>
</evidence>
<dbReference type="GO" id="GO:0097196">
    <property type="term" value="C:Shu complex"/>
    <property type="evidence" value="ECO:0007669"/>
    <property type="project" value="TreeGrafter"/>
</dbReference>
<dbReference type="Pfam" id="PF04434">
    <property type="entry name" value="SWIM"/>
    <property type="match status" value="1"/>
</dbReference>
<protein>
    <submittedName>
        <fullName evidence="2">Zinc finger SWIM domain-containing protein</fullName>
    </submittedName>
</protein>